<gene>
    <name evidence="2" type="ORF">QR46_4339</name>
</gene>
<evidence type="ECO:0000256" key="1">
    <source>
        <dbReference type="SAM" id="MobiDB-lite"/>
    </source>
</evidence>
<dbReference type="VEuPathDB" id="GiardiaDB:QR46_4339"/>
<dbReference type="AlphaFoldDB" id="A0A132NPM1"/>
<evidence type="ECO:0000313" key="2">
    <source>
        <dbReference type="EMBL" id="KWX11712.1"/>
    </source>
</evidence>
<dbReference type="Proteomes" id="UP000070089">
    <property type="component" value="Unassembled WGS sequence"/>
</dbReference>
<protein>
    <submittedName>
        <fullName evidence="2">Glyceraldehyde-3-phosphate dehydrogenase</fullName>
    </submittedName>
</protein>
<evidence type="ECO:0000313" key="3">
    <source>
        <dbReference type="Proteomes" id="UP000070089"/>
    </source>
</evidence>
<sequence>MGDASAKNDDSGMKALHMEKQRTPGSPECLAGMY</sequence>
<organism evidence="2 3">
    <name type="scientific">Giardia duodenalis assemblage B</name>
    <dbReference type="NCBI Taxonomy" id="1394984"/>
    <lineage>
        <taxon>Eukaryota</taxon>
        <taxon>Metamonada</taxon>
        <taxon>Diplomonadida</taxon>
        <taxon>Hexamitidae</taxon>
        <taxon>Giardiinae</taxon>
        <taxon>Giardia</taxon>
    </lineage>
</organism>
<proteinExistence type="predicted"/>
<accession>A0A132NPM1</accession>
<name>A0A132NPM1_GIAIN</name>
<feature type="compositionally biased region" description="Basic and acidic residues" evidence="1">
    <location>
        <begin position="1"/>
        <end position="22"/>
    </location>
</feature>
<reference evidence="2 3" key="1">
    <citation type="journal article" date="2015" name="Mol. Biochem. Parasitol.">
        <title>Identification of polymorphic genes for use in assemblage B genotyping assays through comparative genomics of multiple assemblage B Giardia duodenalis isolates.</title>
        <authorList>
            <person name="Wielinga C."/>
            <person name="Thompson R.C."/>
            <person name="Monis P."/>
            <person name="Ryan U."/>
        </authorList>
    </citation>
    <scope>NUCLEOTIDE SEQUENCE [LARGE SCALE GENOMIC DNA]</scope>
    <source>
        <strain evidence="2 3">BAH15c1</strain>
    </source>
</reference>
<dbReference type="EMBL" id="JXTI01000162">
    <property type="protein sequence ID" value="KWX11712.1"/>
    <property type="molecule type" value="Genomic_DNA"/>
</dbReference>
<feature type="region of interest" description="Disordered" evidence="1">
    <location>
        <begin position="1"/>
        <end position="34"/>
    </location>
</feature>
<comment type="caution">
    <text evidence="2">The sequence shown here is derived from an EMBL/GenBank/DDBJ whole genome shotgun (WGS) entry which is preliminary data.</text>
</comment>